<accession>A0AAD9FRQ6</accession>
<reference evidence="1" key="1">
    <citation type="submission" date="2023-02" db="EMBL/GenBank/DDBJ databases">
        <title>Identification and recombinant expression of a fungal hydrolase from Papiliotrema laurentii that hydrolyzes apple cutin and clears colloidal polyester polyurethane.</title>
        <authorList>
            <consortium name="DOE Joint Genome Institute"/>
            <person name="Roman V.A."/>
            <person name="Bojanowski C."/>
            <person name="Crable B.R."/>
            <person name="Wagner D.N."/>
            <person name="Hung C.S."/>
            <person name="Nadeau L.J."/>
            <person name="Schratz L."/>
            <person name="Haridas S."/>
            <person name="Pangilinan J."/>
            <person name="Lipzen A."/>
            <person name="Na H."/>
            <person name="Yan M."/>
            <person name="Ng V."/>
            <person name="Grigoriev I.V."/>
            <person name="Spatafora J.W."/>
            <person name="Barlow D."/>
            <person name="Biffinger J."/>
            <person name="Kelley-Loughnane N."/>
            <person name="Varaljay V.A."/>
            <person name="Crookes-Goodson W.J."/>
        </authorList>
    </citation>
    <scope>NUCLEOTIDE SEQUENCE</scope>
    <source>
        <strain evidence="1">5307AH</strain>
    </source>
</reference>
<organism evidence="1 2">
    <name type="scientific">Papiliotrema laurentii</name>
    <name type="common">Cryptococcus laurentii</name>
    <dbReference type="NCBI Taxonomy" id="5418"/>
    <lineage>
        <taxon>Eukaryota</taxon>
        <taxon>Fungi</taxon>
        <taxon>Dikarya</taxon>
        <taxon>Basidiomycota</taxon>
        <taxon>Agaricomycotina</taxon>
        <taxon>Tremellomycetes</taxon>
        <taxon>Tremellales</taxon>
        <taxon>Rhynchogastremaceae</taxon>
        <taxon>Papiliotrema</taxon>
    </lineage>
</organism>
<evidence type="ECO:0000313" key="2">
    <source>
        <dbReference type="Proteomes" id="UP001182556"/>
    </source>
</evidence>
<evidence type="ECO:0000313" key="1">
    <source>
        <dbReference type="EMBL" id="KAK1924928.1"/>
    </source>
</evidence>
<keyword evidence="2" id="KW-1185">Reference proteome</keyword>
<gene>
    <name evidence="1" type="ORF">DB88DRAFT_525561</name>
</gene>
<sequence length="292" mass="32261">MSSSDNTTTPMLVDSDPNHDEETIECLKENFFWRVLKNARDAFHTIRGKAASNVSIMIPDECRTGGSLNYAKLLDSFRESGQVPGPNGGDSFQREILPLGGTIVKNSVSKMLSELNSLSTPAKPDPFADELQRFPKTCKLLSNFVSDLRHLHQLASQYSKAKDNTNNSIPFYSKGFSEDGDWDSLYHSLHHRLDGVVNSGKPEELTALELEVLHSGLNSVAQMEDPQGGHFLDSIRSESSRRPIKPLCLLQSQLLELATAISHVQNARPVVAPSVTQSDDAITFGMKRPRPD</sequence>
<proteinExistence type="predicted"/>
<name>A0AAD9FRQ6_PAPLA</name>
<protein>
    <submittedName>
        <fullName evidence="1">Uncharacterized protein</fullName>
    </submittedName>
</protein>
<dbReference type="EMBL" id="JAODAN010000004">
    <property type="protein sequence ID" value="KAK1924928.1"/>
    <property type="molecule type" value="Genomic_DNA"/>
</dbReference>
<dbReference type="AlphaFoldDB" id="A0AAD9FRQ6"/>
<dbReference type="Proteomes" id="UP001182556">
    <property type="component" value="Unassembled WGS sequence"/>
</dbReference>
<comment type="caution">
    <text evidence="1">The sequence shown here is derived from an EMBL/GenBank/DDBJ whole genome shotgun (WGS) entry which is preliminary data.</text>
</comment>